<sequence length="239" mass="25777">MNGEHNSHLPPPPNHNQHQHQRPYRYHPPSSSSASFKGCCCCLFALLVFLGLLALAVVLIIVLALKPKKPQFELQQVEVQTIGIAATPSASSSLPPTVTMPPPAASLSLTIKMVFTAQNPNKVGIKYSGTQFYVMYGGVPLGVANVPGFYQPAHSIRSIETAVVVDHVNLVEADATDIVKDASINDRIELRITGDVGAKIRILDFTSPRVKVSVDCAIVISPRKRSLTYKQCGVDGVNV</sequence>
<evidence type="ECO:0000256" key="4">
    <source>
        <dbReference type="ARBA" id="ARBA00023136"/>
    </source>
</evidence>
<reference evidence="8 9" key="1">
    <citation type="journal article" date="2020" name="IScience">
        <title>Genome Sequencing of the Endangered Kingdonia uniflora (Circaeasteraceae, Ranunculales) Reveals Potential Mechanisms of Evolutionary Specialization.</title>
        <authorList>
            <person name="Sun Y."/>
            <person name="Deng T."/>
            <person name="Zhang A."/>
            <person name="Moore M.J."/>
            <person name="Landis J.B."/>
            <person name="Lin N."/>
            <person name="Zhang H."/>
            <person name="Zhang X."/>
            <person name="Huang J."/>
            <person name="Zhang X."/>
            <person name="Sun H."/>
            <person name="Wang H."/>
        </authorList>
    </citation>
    <scope>NUCLEOTIDE SEQUENCE [LARGE SCALE GENOMIC DNA]</scope>
    <source>
        <strain evidence="8">TB1705</strain>
        <tissue evidence="8">Leaf</tissue>
    </source>
</reference>
<dbReference type="OrthoDB" id="2016264at2759"/>
<dbReference type="GO" id="GO:0098542">
    <property type="term" value="P:defense response to other organism"/>
    <property type="evidence" value="ECO:0007669"/>
    <property type="project" value="InterPro"/>
</dbReference>
<evidence type="ECO:0000256" key="3">
    <source>
        <dbReference type="ARBA" id="ARBA00022989"/>
    </source>
</evidence>
<dbReference type="PANTHER" id="PTHR31234">
    <property type="entry name" value="LATE EMBRYOGENESIS ABUNDANT (LEA) HYDROXYPROLINE-RICH GLYCOPROTEIN FAMILY"/>
    <property type="match status" value="1"/>
</dbReference>
<dbReference type="Proteomes" id="UP000541444">
    <property type="component" value="Unassembled WGS sequence"/>
</dbReference>
<evidence type="ECO:0000256" key="2">
    <source>
        <dbReference type="ARBA" id="ARBA00022692"/>
    </source>
</evidence>
<dbReference type="Gene3D" id="2.60.40.1820">
    <property type="match status" value="1"/>
</dbReference>
<dbReference type="GO" id="GO:0005886">
    <property type="term" value="C:plasma membrane"/>
    <property type="evidence" value="ECO:0007669"/>
    <property type="project" value="TreeGrafter"/>
</dbReference>
<evidence type="ECO:0000256" key="1">
    <source>
        <dbReference type="ARBA" id="ARBA00004167"/>
    </source>
</evidence>
<feature type="region of interest" description="Disordered" evidence="5">
    <location>
        <begin position="1"/>
        <end position="29"/>
    </location>
</feature>
<dbReference type="EMBL" id="JACGCM010001420">
    <property type="protein sequence ID" value="KAF6155505.1"/>
    <property type="molecule type" value="Genomic_DNA"/>
</dbReference>
<feature type="transmembrane region" description="Helical" evidence="6">
    <location>
        <begin position="34"/>
        <end position="65"/>
    </location>
</feature>
<comment type="caution">
    <text evidence="8">The sequence shown here is derived from an EMBL/GenBank/DDBJ whole genome shotgun (WGS) entry which is preliminary data.</text>
</comment>
<keyword evidence="4 6" id="KW-0472">Membrane</keyword>
<dbReference type="Pfam" id="PF03168">
    <property type="entry name" value="LEA_2"/>
    <property type="match status" value="1"/>
</dbReference>
<gene>
    <name evidence="8" type="ORF">GIB67_017860</name>
</gene>
<dbReference type="InterPro" id="IPR044839">
    <property type="entry name" value="NDR1-like"/>
</dbReference>
<dbReference type="SUPFAM" id="SSF117070">
    <property type="entry name" value="LEA14-like"/>
    <property type="match status" value="1"/>
</dbReference>
<feature type="domain" description="Late embryogenesis abundant protein LEA-2 subgroup" evidence="7">
    <location>
        <begin position="115"/>
        <end position="216"/>
    </location>
</feature>
<name>A0A7J7MKQ4_9MAGN</name>
<protein>
    <recommendedName>
        <fullName evidence="7">Late embryogenesis abundant protein LEA-2 subgroup domain-containing protein</fullName>
    </recommendedName>
</protein>
<evidence type="ECO:0000313" key="9">
    <source>
        <dbReference type="Proteomes" id="UP000541444"/>
    </source>
</evidence>
<dbReference type="AlphaFoldDB" id="A0A7J7MKQ4"/>
<dbReference type="InterPro" id="IPR004864">
    <property type="entry name" value="LEA_2"/>
</dbReference>
<evidence type="ECO:0000259" key="7">
    <source>
        <dbReference type="Pfam" id="PF03168"/>
    </source>
</evidence>
<evidence type="ECO:0000313" key="8">
    <source>
        <dbReference type="EMBL" id="KAF6155505.1"/>
    </source>
</evidence>
<accession>A0A7J7MKQ4</accession>
<comment type="subcellular location">
    <subcellularLocation>
        <location evidence="1">Membrane</location>
        <topology evidence="1">Single-pass membrane protein</topology>
    </subcellularLocation>
</comment>
<keyword evidence="2 6" id="KW-0812">Transmembrane</keyword>
<dbReference type="PANTHER" id="PTHR31234:SF8">
    <property type="entry name" value="EXPRESSED PROTEIN"/>
    <property type="match status" value="1"/>
</dbReference>
<organism evidence="8 9">
    <name type="scientific">Kingdonia uniflora</name>
    <dbReference type="NCBI Taxonomy" id="39325"/>
    <lineage>
        <taxon>Eukaryota</taxon>
        <taxon>Viridiplantae</taxon>
        <taxon>Streptophyta</taxon>
        <taxon>Embryophyta</taxon>
        <taxon>Tracheophyta</taxon>
        <taxon>Spermatophyta</taxon>
        <taxon>Magnoliopsida</taxon>
        <taxon>Ranunculales</taxon>
        <taxon>Circaeasteraceae</taxon>
        <taxon>Kingdonia</taxon>
    </lineage>
</organism>
<evidence type="ECO:0000256" key="6">
    <source>
        <dbReference type="SAM" id="Phobius"/>
    </source>
</evidence>
<evidence type="ECO:0000256" key="5">
    <source>
        <dbReference type="SAM" id="MobiDB-lite"/>
    </source>
</evidence>
<keyword evidence="3 6" id="KW-1133">Transmembrane helix</keyword>
<proteinExistence type="predicted"/>
<keyword evidence="9" id="KW-1185">Reference proteome</keyword>